<dbReference type="CDD" id="cd00138">
    <property type="entry name" value="PLDc_SF"/>
    <property type="match status" value="1"/>
</dbReference>
<reference evidence="2" key="1">
    <citation type="submission" date="2020-05" db="EMBL/GenBank/DDBJ databases">
        <title>Complete genome sequence of Bradyrhizobium diazoefficiens XF2 isolated from soybean nodule.</title>
        <authorList>
            <person name="Noda R."/>
            <person name="Kakizaki K."/>
            <person name="Minamisawa K."/>
        </authorList>
    </citation>
    <scope>NUCLEOTIDE SEQUENCE</scope>
    <source>
        <strain evidence="2">XF2</strain>
    </source>
</reference>
<gene>
    <name evidence="2" type="ORF">XF2B_13550</name>
</gene>
<evidence type="ECO:0000313" key="2">
    <source>
        <dbReference type="EMBL" id="BCE27586.1"/>
    </source>
</evidence>
<organism evidence="2">
    <name type="scientific">Bradyrhizobium diazoefficiens</name>
    <dbReference type="NCBI Taxonomy" id="1355477"/>
    <lineage>
        <taxon>Bacteria</taxon>
        <taxon>Pseudomonadati</taxon>
        <taxon>Pseudomonadota</taxon>
        <taxon>Alphaproteobacteria</taxon>
        <taxon>Hyphomicrobiales</taxon>
        <taxon>Nitrobacteraceae</taxon>
        <taxon>Bradyrhizobium</taxon>
    </lineage>
</organism>
<feature type="region of interest" description="Disordered" evidence="1">
    <location>
        <begin position="530"/>
        <end position="565"/>
    </location>
</feature>
<dbReference type="EMBL" id="AP023092">
    <property type="protein sequence ID" value="BCE27586.1"/>
    <property type="molecule type" value="Genomic_DNA"/>
</dbReference>
<evidence type="ECO:0000256" key="1">
    <source>
        <dbReference type="SAM" id="MobiDB-lite"/>
    </source>
</evidence>
<protein>
    <submittedName>
        <fullName evidence="2">Uncharacterized protein</fullName>
    </submittedName>
</protein>
<dbReference type="AlphaFoldDB" id="A0A809XHR9"/>
<sequence>MPEKWTKPPSLAQLFEAPDGFVGRFGWMCGYSADATFLNDVAERFSRQVDRQRAFAGRVALALMLDPGNPQIASADAPGVLHLPIKTGSKPFKLLHAKIALLGFASEADREQWRLRLIVSTGNWTRQTLEESLDLAWTIEISSEQFGPRLDAGVKQRCADIKAAWNLLAWLRGCFDCRALDAALGAKQEGGRQFEDWIAAVTERNTLPAARFFDSREQSLLAQLPKLIRATTSDVARNCVAMGSGYYETPADEAAVPSVLADIVEQLQRKNLLTRAPNIDIFVDPIACQAVAPSFNAIRKRGWHVRKAGRPEDLFGRAERTLHAKFLFGANFRDDSNVCNSAWIYLGSGNLTKPGFSQKMSEFGGNLEAGVVFEPEDKLLWSVERRTDHHRVVSRFLPVQWDEEFDETDSNLSAGSDMPVREDEYVAAPVAYFAWEPVAGASGGGWLKADGAEANAFEVVDSSGLVCGTEGEQGIWWPHTQPAQVQLRWEIDGRQRVATVPVLDQFGRLAGSTLSALGIEEAWQHLASFPLPPDEEDLAQPGGDERQSDKATPGPPHRDTEAASYPIRRMMQLIEDIAVKQTSIDPSDWTAWCVRLEQSLSGMSNCAVVARFRTFAINPLSPLRNCEFRPHFAETASSVAGAQYEGILKRIESAWGVEHLGPLEA</sequence>
<dbReference type="RefSeq" id="WP_162603484.1">
    <property type="nucleotide sequence ID" value="NZ_CP029603.2"/>
</dbReference>
<accession>A0A809XHR9</accession>
<proteinExistence type="predicted"/>
<name>A0A809XHR9_9BRAD</name>